<evidence type="ECO:0000256" key="1">
    <source>
        <dbReference type="SAM" id="Phobius"/>
    </source>
</evidence>
<accession>A0A329MPH7</accession>
<dbReference type="EMBL" id="QMFB01000003">
    <property type="protein sequence ID" value="RAV21785.1"/>
    <property type="molecule type" value="Genomic_DNA"/>
</dbReference>
<keyword evidence="1" id="KW-0472">Membrane</keyword>
<keyword evidence="3" id="KW-1185">Reference proteome</keyword>
<keyword evidence="1" id="KW-0812">Transmembrane</keyword>
<proteinExistence type="predicted"/>
<feature type="transmembrane region" description="Helical" evidence="1">
    <location>
        <begin position="12"/>
        <end position="32"/>
    </location>
</feature>
<protein>
    <submittedName>
        <fullName evidence="2">Uncharacterized protein</fullName>
    </submittedName>
</protein>
<keyword evidence="1" id="KW-1133">Transmembrane helix</keyword>
<evidence type="ECO:0000313" key="2">
    <source>
        <dbReference type="EMBL" id="RAV21785.1"/>
    </source>
</evidence>
<dbReference type="AlphaFoldDB" id="A0A329MPH7"/>
<name>A0A329MPH7_9BACL</name>
<gene>
    <name evidence="2" type="ORF">DQG23_06925</name>
</gene>
<dbReference type="Proteomes" id="UP000250369">
    <property type="component" value="Unassembled WGS sequence"/>
</dbReference>
<comment type="caution">
    <text evidence="2">The sequence shown here is derived from an EMBL/GenBank/DDBJ whole genome shotgun (WGS) entry which is preliminary data.</text>
</comment>
<organism evidence="2 3">
    <name type="scientific">Paenibacillus contaminans</name>
    <dbReference type="NCBI Taxonomy" id="450362"/>
    <lineage>
        <taxon>Bacteria</taxon>
        <taxon>Bacillati</taxon>
        <taxon>Bacillota</taxon>
        <taxon>Bacilli</taxon>
        <taxon>Bacillales</taxon>
        <taxon>Paenibacillaceae</taxon>
        <taxon>Paenibacillus</taxon>
    </lineage>
</organism>
<reference evidence="2 3" key="1">
    <citation type="journal article" date="2009" name="Int. J. Syst. Evol. Microbiol.">
        <title>Paenibacillus contaminans sp. nov., isolated from a contaminated laboratory plate.</title>
        <authorList>
            <person name="Chou J.H."/>
            <person name="Lee J.H."/>
            <person name="Lin M.C."/>
            <person name="Chang P.S."/>
            <person name="Arun A.B."/>
            <person name="Young C.C."/>
            <person name="Chen W.M."/>
        </authorList>
    </citation>
    <scope>NUCLEOTIDE SEQUENCE [LARGE SCALE GENOMIC DNA]</scope>
    <source>
        <strain evidence="2 3">CKOBP-6</strain>
    </source>
</reference>
<sequence>MKGKAKHKGIYAAGIGAVAFFAMYTVFIGSAVQACACEGEESTGSWMQNLASWGFAVFLIGIFALSMILFTIVMLRNSKRKG</sequence>
<dbReference type="RefSeq" id="WP_113030098.1">
    <property type="nucleotide sequence ID" value="NZ_QMFB01000003.1"/>
</dbReference>
<dbReference type="PROSITE" id="PS51257">
    <property type="entry name" value="PROKAR_LIPOPROTEIN"/>
    <property type="match status" value="1"/>
</dbReference>
<feature type="transmembrane region" description="Helical" evidence="1">
    <location>
        <begin position="52"/>
        <end position="75"/>
    </location>
</feature>
<evidence type="ECO:0000313" key="3">
    <source>
        <dbReference type="Proteomes" id="UP000250369"/>
    </source>
</evidence>